<dbReference type="RefSeq" id="WP_223411545.1">
    <property type="nucleotide sequence ID" value="NZ_JAGSHT010000030.1"/>
</dbReference>
<dbReference type="Gene3D" id="3.20.20.120">
    <property type="entry name" value="Enolase-like C-terminal domain"/>
    <property type="match status" value="1"/>
</dbReference>
<feature type="region of interest" description="Disordered" evidence="2">
    <location>
        <begin position="201"/>
        <end position="225"/>
    </location>
</feature>
<dbReference type="Gene3D" id="3.30.390.10">
    <property type="entry name" value="Enolase-like, N-terminal domain"/>
    <property type="match status" value="1"/>
</dbReference>
<dbReference type="InterPro" id="IPR029065">
    <property type="entry name" value="Enolase_C-like"/>
</dbReference>
<protein>
    <recommendedName>
        <fullName evidence="3">Enolase C-terminal domain-containing protein</fullName>
    </recommendedName>
</protein>
<organism evidence="4 5">
    <name type="scientific">Occultella gossypii</name>
    <dbReference type="NCBI Taxonomy" id="2800820"/>
    <lineage>
        <taxon>Bacteria</taxon>
        <taxon>Bacillati</taxon>
        <taxon>Actinomycetota</taxon>
        <taxon>Actinomycetes</taxon>
        <taxon>Micrococcales</taxon>
        <taxon>Ruaniaceae</taxon>
        <taxon>Occultella</taxon>
    </lineage>
</organism>
<keyword evidence="5" id="KW-1185">Reference proteome</keyword>
<dbReference type="Pfam" id="PF13378">
    <property type="entry name" value="MR_MLE_C"/>
    <property type="match status" value="1"/>
</dbReference>
<dbReference type="SUPFAM" id="SSF51604">
    <property type="entry name" value="Enolase C-terminal domain-like"/>
    <property type="match status" value="1"/>
</dbReference>
<dbReference type="PANTHER" id="PTHR48073">
    <property type="entry name" value="O-SUCCINYLBENZOATE SYNTHASE-RELATED"/>
    <property type="match status" value="1"/>
</dbReference>
<proteinExistence type="predicted"/>
<dbReference type="PANTHER" id="PTHR48073:SF2">
    <property type="entry name" value="O-SUCCINYLBENZOATE SYNTHASE"/>
    <property type="match status" value="1"/>
</dbReference>
<evidence type="ECO:0000313" key="4">
    <source>
        <dbReference type="EMBL" id="MBZ2199547.1"/>
    </source>
</evidence>
<name>A0ABS7SGR2_9MICO</name>
<gene>
    <name evidence="4" type="ORF">KCQ71_25620</name>
</gene>
<reference evidence="4 5" key="1">
    <citation type="submission" date="2021-04" db="EMBL/GenBank/DDBJ databases">
        <title>Ruania sp. nov., isolated from sandy soil of mangrove forest.</title>
        <authorList>
            <person name="Ge X."/>
            <person name="Huang R."/>
            <person name="Liu W."/>
        </authorList>
    </citation>
    <scope>NUCLEOTIDE SEQUENCE [LARGE SCALE GENOMIC DNA]</scope>
    <source>
        <strain evidence="4 5">N2-46</strain>
    </source>
</reference>
<dbReference type="Proteomes" id="UP000826651">
    <property type="component" value="Unassembled WGS sequence"/>
</dbReference>
<dbReference type="EMBL" id="JAGSHT010000030">
    <property type="protein sequence ID" value="MBZ2199547.1"/>
    <property type="molecule type" value="Genomic_DNA"/>
</dbReference>
<evidence type="ECO:0000256" key="2">
    <source>
        <dbReference type="SAM" id="MobiDB-lite"/>
    </source>
</evidence>
<dbReference type="InterPro" id="IPR029017">
    <property type="entry name" value="Enolase-like_N"/>
</dbReference>
<evidence type="ECO:0000256" key="1">
    <source>
        <dbReference type="ARBA" id="ARBA00022723"/>
    </source>
</evidence>
<dbReference type="SUPFAM" id="SSF54826">
    <property type="entry name" value="Enolase N-terminal domain-like"/>
    <property type="match status" value="1"/>
</dbReference>
<accession>A0ABS7SGR2</accession>
<sequence length="447" mass="47307">MSSTPDVRPRSTDVVVREAHATFDRVRLDPPFVISGRSLTSYTLAEVEVVVSDRAGRTATGRGHSVLSVPWAWPSATLDPNVRDAVMRSCVAAFASRAEGLGPADPIQIWRQLEAARTAVVAAVDGAGELPGLAAALALGAVDNAVHDAWSRAAGRPAFSMYHEEFLAEDLGWLDPALRGRYPGDFHGEPRRQLPVQHVVGVGDPLESGDRSTAGDPSRAGGEPSLRDWLRAEGIRHLKVKVGGLDPLEDAARIARVAAVAQSEVGEYTLAVDPNEGYPDAATTVLLAVELRRTAPWAAARLGYVEQPTPRALVPGRDAFSGVGVPVVIDEGYSDPGRLARLRADGWSGVVIKASKGQSSALVTHAYARAHDLFVTVQDLTCVAGAFAHSARLVTGLPLSSPHLEYNSRQYAPAGNRALGASHPALTRVAAGAVRHPLLDRPGLTQV</sequence>
<keyword evidence="1" id="KW-0479">Metal-binding</keyword>
<evidence type="ECO:0000259" key="3">
    <source>
        <dbReference type="Pfam" id="PF13378"/>
    </source>
</evidence>
<feature type="domain" description="Enolase C-terminal" evidence="3">
    <location>
        <begin position="227"/>
        <end position="418"/>
    </location>
</feature>
<comment type="caution">
    <text evidence="4">The sequence shown here is derived from an EMBL/GenBank/DDBJ whole genome shotgun (WGS) entry which is preliminary data.</text>
</comment>
<dbReference type="InterPro" id="IPR036849">
    <property type="entry name" value="Enolase-like_C_sf"/>
</dbReference>
<evidence type="ECO:0000313" key="5">
    <source>
        <dbReference type="Proteomes" id="UP000826651"/>
    </source>
</evidence>